<dbReference type="RefSeq" id="WP_379695941.1">
    <property type="nucleotide sequence ID" value="NZ_JBHSXH010000015.1"/>
</dbReference>
<proteinExistence type="predicted"/>
<name>A0ABD5TYH3_9EURY</name>
<reference evidence="1 2" key="1">
    <citation type="journal article" date="2019" name="Int. J. Syst. Evol. Microbiol.">
        <title>The Global Catalogue of Microorganisms (GCM) 10K type strain sequencing project: providing services to taxonomists for standard genome sequencing and annotation.</title>
        <authorList>
            <consortium name="The Broad Institute Genomics Platform"/>
            <consortium name="The Broad Institute Genome Sequencing Center for Infectious Disease"/>
            <person name="Wu L."/>
            <person name="Ma J."/>
        </authorList>
    </citation>
    <scope>NUCLEOTIDE SEQUENCE [LARGE SCALE GENOMIC DNA]</scope>
    <source>
        <strain evidence="1 2">YIM 94188</strain>
    </source>
</reference>
<evidence type="ECO:0000313" key="1">
    <source>
        <dbReference type="EMBL" id="MFC6825581.1"/>
    </source>
</evidence>
<accession>A0ABD5TYH3</accession>
<dbReference type="EMBL" id="JBHSXH010000015">
    <property type="protein sequence ID" value="MFC6825581.1"/>
    <property type="molecule type" value="Genomic_DNA"/>
</dbReference>
<gene>
    <name evidence="1" type="ORF">ACFQEV_11355</name>
</gene>
<dbReference type="AlphaFoldDB" id="A0ABD5TYH3"/>
<evidence type="ECO:0000313" key="2">
    <source>
        <dbReference type="Proteomes" id="UP001596408"/>
    </source>
</evidence>
<protein>
    <submittedName>
        <fullName evidence="1">Uncharacterized protein</fullName>
    </submittedName>
</protein>
<sequence>MLFVFGGTTLFPHNPVNTSARLAIGSPDPLAPAVVASYVVLDAGAYLAVRYLVGGVDPNEL</sequence>
<comment type="caution">
    <text evidence="1">The sequence shown here is derived from an EMBL/GenBank/DDBJ whole genome shotgun (WGS) entry which is preliminary data.</text>
</comment>
<dbReference type="Proteomes" id="UP001596408">
    <property type="component" value="Unassembled WGS sequence"/>
</dbReference>
<keyword evidence="2" id="KW-1185">Reference proteome</keyword>
<organism evidence="1 2">
    <name type="scientific">Halopelagius fulvigenes</name>
    <dbReference type="NCBI Taxonomy" id="1198324"/>
    <lineage>
        <taxon>Archaea</taxon>
        <taxon>Methanobacteriati</taxon>
        <taxon>Methanobacteriota</taxon>
        <taxon>Stenosarchaea group</taxon>
        <taxon>Halobacteria</taxon>
        <taxon>Halobacteriales</taxon>
        <taxon>Haloferacaceae</taxon>
    </lineage>
</organism>